<dbReference type="Proteomes" id="UP001152798">
    <property type="component" value="Chromosome 5"/>
</dbReference>
<evidence type="ECO:0000313" key="5">
    <source>
        <dbReference type="EMBL" id="CAH1403803.1"/>
    </source>
</evidence>
<name>A0A9P0HKQ9_NEZVI</name>
<reference evidence="5" key="1">
    <citation type="submission" date="2022-01" db="EMBL/GenBank/DDBJ databases">
        <authorList>
            <person name="King R."/>
        </authorList>
    </citation>
    <scope>NUCLEOTIDE SEQUENCE</scope>
</reference>
<feature type="domain" description="EF-hand" evidence="4">
    <location>
        <begin position="77"/>
        <end position="112"/>
    </location>
</feature>
<dbReference type="PANTHER" id="PTHR34524">
    <property type="entry name" value="CALCYPHOSIN"/>
    <property type="match status" value="1"/>
</dbReference>
<protein>
    <recommendedName>
        <fullName evidence="4">EF-hand domain-containing protein</fullName>
    </recommendedName>
</protein>
<dbReference type="InterPro" id="IPR051581">
    <property type="entry name" value="Ca-bind"/>
</dbReference>
<evidence type="ECO:0000256" key="2">
    <source>
        <dbReference type="ARBA" id="ARBA00022737"/>
    </source>
</evidence>
<keyword evidence="3" id="KW-0106">Calcium</keyword>
<dbReference type="InterPro" id="IPR002048">
    <property type="entry name" value="EF_hand_dom"/>
</dbReference>
<evidence type="ECO:0000256" key="3">
    <source>
        <dbReference type="ARBA" id="ARBA00022837"/>
    </source>
</evidence>
<keyword evidence="1" id="KW-0479">Metal-binding</keyword>
<gene>
    <name evidence="5" type="ORF">NEZAVI_LOCUS12343</name>
</gene>
<dbReference type="Gene3D" id="1.10.238.10">
    <property type="entry name" value="EF-hand"/>
    <property type="match status" value="2"/>
</dbReference>
<dbReference type="InterPro" id="IPR011992">
    <property type="entry name" value="EF-hand-dom_pair"/>
</dbReference>
<dbReference type="OrthoDB" id="444540at2759"/>
<organism evidence="5 6">
    <name type="scientific">Nezara viridula</name>
    <name type="common">Southern green stink bug</name>
    <name type="synonym">Cimex viridulus</name>
    <dbReference type="NCBI Taxonomy" id="85310"/>
    <lineage>
        <taxon>Eukaryota</taxon>
        <taxon>Metazoa</taxon>
        <taxon>Ecdysozoa</taxon>
        <taxon>Arthropoda</taxon>
        <taxon>Hexapoda</taxon>
        <taxon>Insecta</taxon>
        <taxon>Pterygota</taxon>
        <taxon>Neoptera</taxon>
        <taxon>Paraneoptera</taxon>
        <taxon>Hemiptera</taxon>
        <taxon>Heteroptera</taxon>
        <taxon>Panheteroptera</taxon>
        <taxon>Pentatomomorpha</taxon>
        <taxon>Pentatomoidea</taxon>
        <taxon>Pentatomidae</taxon>
        <taxon>Pentatominae</taxon>
        <taxon>Nezara</taxon>
    </lineage>
</organism>
<dbReference type="SMART" id="SM00054">
    <property type="entry name" value="EFh"/>
    <property type="match status" value="2"/>
</dbReference>
<dbReference type="EMBL" id="OV725081">
    <property type="protein sequence ID" value="CAH1403803.1"/>
    <property type="molecule type" value="Genomic_DNA"/>
</dbReference>
<dbReference type="GO" id="GO:0005509">
    <property type="term" value="F:calcium ion binding"/>
    <property type="evidence" value="ECO:0007669"/>
    <property type="project" value="InterPro"/>
</dbReference>
<keyword evidence="2" id="KW-0677">Repeat</keyword>
<dbReference type="PANTHER" id="PTHR34524:SF6">
    <property type="entry name" value="CALCYPHOSINE LIKE"/>
    <property type="match status" value="1"/>
</dbReference>
<keyword evidence="6" id="KW-1185">Reference proteome</keyword>
<sequence>MPTNPQSQTSWANQGMMYQANKTAESTLDPLEKLRLLCLSRGSEGLLEFGRVIRRKESDDLTLEEFKEVIRDADYQLTGDQIESLFEAFDTEGSGTISATEFINAIRPEMSDTRKKSVNDAFDKCDKAKAGVITLEELRDLCSVRAHPKYRSGEMTENEILRKFMATFERGSVDGNITREEFFNYYAGVSASIDTDTCFDLMLRQAFHL</sequence>
<dbReference type="PROSITE" id="PS50222">
    <property type="entry name" value="EF_HAND_2"/>
    <property type="match status" value="2"/>
</dbReference>
<dbReference type="AlphaFoldDB" id="A0A9P0HKQ9"/>
<feature type="domain" description="EF-hand" evidence="4">
    <location>
        <begin position="113"/>
        <end position="148"/>
    </location>
</feature>
<evidence type="ECO:0000256" key="1">
    <source>
        <dbReference type="ARBA" id="ARBA00022723"/>
    </source>
</evidence>
<evidence type="ECO:0000259" key="4">
    <source>
        <dbReference type="PROSITE" id="PS50222"/>
    </source>
</evidence>
<proteinExistence type="predicted"/>
<dbReference type="SUPFAM" id="SSF47473">
    <property type="entry name" value="EF-hand"/>
    <property type="match status" value="1"/>
</dbReference>
<dbReference type="Pfam" id="PF13499">
    <property type="entry name" value="EF-hand_7"/>
    <property type="match status" value="1"/>
</dbReference>
<accession>A0A9P0HKQ9</accession>
<evidence type="ECO:0000313" key="6">
    <source>
        <dbReference type="Proteomes" id="UP001152798"/>
    </source>
</evidence>